<evidence type="ECO:0000313" key="1">
    <source>
        <dbReference type="EMBL" id="MBW6409017.1"/>
    </source>
</evidence>
<proteinExistence type="predicted"/>
<keyword evidence="2" id="KW-1185">Reference proteome</keyword>
<dbReference type="Proteomes" id="UP001519921">
    <property type="component" value="Unassembled WGS sequence"/>
</dbReference>
<dbReference type="RefSeq" id="WP_219778077.1">
    <property type="nucleotide sequence ID" value="NZ_JAHXPT010000002.1"/>
</dbReference>
<evidence type="ECO:0000313" key="2">
    <source>
        <dbReference type="Proteomes" id="UP001519921"/>
    </source>
</evidence>
<dbReference type="EMBL" id="JAHXPT010000002">
    <property type="protein sequence ID" value="MBW6409017.1"/>
    <property type="molecule type" value="Genomic_DNA"/>
</dbReference>
<comment type="caution">
    <text evidence="1">The sequence shown here is derived from an EMBL/GenBank/DDBJ whole genome shotgun (WGS) entry which is preliminary data.</text>
</comment>
<accession>A0ABS7AK54</accession>
<name>A0ABS7AK54_9CLOT</name>
<protein>
    <submittedName>
        <fullName evidence="1">ATP-binding protein</fullName>
    </submittedName>
</protein>
<reference evidence="1 2" key="1">
    <citation type="submission" date="2021-07" db="EMBL/GenBank/DDBJ databases">
        <title>Clostridium weizhouense sp. nov., an anaerobic bacterium isolated from activated sludge of Petroleum wastewater.</title>
        <authorList>
            <person name="Li Q."/>
        </authorList>
    </citation>
    <scope>NUCLEOTIDE SEQUENCE [LARGE SCALE GENOMIC DNA]</scope>
    <source>
        <strain evidence="1 2">YB-6</strain>
    </source>
</reference>
<organism evidence="1 2">
    <name type="scientific">Clostridium weizhouense</name>
    <dbReference type="NCBI Taxonomy" id="2859781"/>
    <lineage>
        <taxon>Bacteria</taxon>
        <taxon>Bacillati</taxon>
        <taxon>Bacillota</taxon>
        <taxon>Clostridia</taxon>
        <taxon>Eubacteriales</taxon>
        <taxon>Clostridiaceae</taxon>
        <taxon>Clostridium</taxon>
    </lineage>
</organism>
<gene>
    <name evidence="1" type="ORF">KYD98_02835</name>
</gene>
<keyword evidence="1" id="KW-0547">Nucleotide-binding</keyword>
<dbReference type="GO" id="GO:0005524">
    <property type="term" value="F:ATP binding"/>
    <property type="evidence" value="ECO:0007669"/>
    <property type="project" value="UniProtKB-KW"/>
</dbReference>
<keyword evidence="1" id="KW-0067">ATP-binding</keyword>
<sequence length="203" mass="22691">MGLPVLILGESGSGKSTSMRNFEDGEVGIFNVASKPLPFRKKLPKLNGASYKQIVSGLSKSKLKTYVIDDSQYLMAFQMFDKAKETGYGKFTDIALDFRNLIQFIITGVPDDVIVYFLHHVETTETGKIKAKTSGKMIDNQLTLEGLFSIVLLTSTDGTEHKFITQSDGYTTAKSPMDMFPLEMDNDLKLVDKTIREYYELEG</sequence>